<name>A0ABV7XBU7_9SPHN</name>
<dbReference type="PRINTS" id="PR00081">
    <property type="entry name" value="GDHRDH"/>
</dbReference>
<sequence length="237" mass="24910">MSWAKGKIVLVTGGSQGIGHATAVAFRNAGATVHITGTRDAAADYEDDLSGFTYHRVAMGEADKRAALAAAIPALDVLVNNAGMGAPDEYTLEGFSRVIEVNLTAVMDLCLRFHPALAAAKGAVINVGSLSSFLAIKDQPAYTTSKTAILGLTRALGDKWSADGVRVNMVAPGFIETRMTGRARENPDVEKRLLKAIPMQRWGQPAEIADAILFLASPAASYITGQSLAIDGGLLLR</sequence>
<organism evidence="2 3">
    <name type="scientific">Sphingoaurantiacus capsulatus</name>
    <dbReference type="NCBI Taxonomy" id="1771310"/>
    <lineage>
        <taxon>Bacteria</taxon>
        <taxon>Pseudomonadati</taxon>
        <taxon>Pseudomonadota</taxon>
        <taxon>Alphaproteobacteria</taxon>
        <taxon>Sphingomonadales</taxon>
        <taxon>Sphingosinicellaceae</taxon>
        <taxon>Sphingoaurantiacus</taxon>
    </lineage>
</organism>
<dbReference type="InterPro" id="IPR036291">
    <property type="entry name" value="NAD(P)-bd_dom_sf"/>
</dbReference>
<dbReference type="EMBL" id="JBHRXV010000011">
    <property type="protein sequence ID" value="MFC3713611.1"/>
    <property type="molecule type" value="Genomic_DNA"/>
</dbReference>
<dbReference type="Pfam" id="PF13561">
    <property type="entry name" value="adh_short_C2"/>
    <property type="match status" value="1"/>
</dbReference>
<dbReference type="PANTHER" id="PTHR42760">
    <property type="entry name" value="SHORT-CHAIN DEHYDROGENASES/REDUCTASES FAMILY MEMBER"/>
    <property type="match status" value="1"/>
</dbReference>
<keyword evidence="2" id="KW-0560">Oxidoreductase</keyword>
<dbReference type="SUPFAM" id="SSF51735">
    <property type="entry name" value="NAD(P)-binding Rossmann-fold domains"/>
    <property type="match status" value="1"/>
</dbReference>
<reference evidence="3" key="1">
    <citation type="journal article" date="2019" name="Int. J. Syst. Evol. Microbiol.">
        <title>The Global Catalogue of Microorganisms (GCM) 10K type strain sequencing project: providing services to taxonomists for standard genome sequencing and annotation.</title>
        <authorList>
            <consortium name="The Broad Institute Genomics Platform"/>
            <consortium name="The Broad Institute Genome Sequencing Center for Infectious Disease"/>
            <person name="Wu L."/>
            <person name="Ma J."/>
        </authorList>
    </citation>
    <scope>NUCLEOTIDE SEQUENCE [LARGE SCALE GENOMIC DNA]</scope>
    <source>
        <strain evidence="3">KCTC 42644</strain>
    </source>
</reference>
<dbReference type="PANTHER" id="PTHR42760:SF132">
    <property type="entry name" value="SHORT-CHAIN DEHYDROGENASE_REDUCTASE FAMILY PROTEIN"/>
    <property type="match status" value="1"/>
</dbReference>
<evidence type="ECO:0000313" key="3">
    <source>
        <dbReference type="Proteomes" id="UP001595615"/>
    </source>
</evidence>
<dbReference type="RefSeq" id="WP_380862275.1">
    <property type="nucleotide sequence ID" value="NZ_JBHRXV010000011.1"/>
</dbReference>
<evidence type="ECO:0000256" key="1">
    <source>
        <dbReference type="ARBA" id="ARBA00006484"/>
    </source>
</evidence>
<dbReference type="InterPro" id="IPR002347">
    <property type="entry name" value="SDR_fam"/>
</dbReference>
<comment type="caution">
    <text evidence="2">The sequence shown here is derived from an EMBL/GenBank/DDBJ whole genome shotgun (WGS) entry which is preliminary data.</text>
</comment>
<dbReference type="Proteomes" id="UP001595615">
    <property type="component" value="Unassembled WGS sequence"/>
</dbReference>
<proteinExistence type="inferred from homology"/>
<keyword evidence="3" id="KW-1185">Reference proteome</keyword>
<comment type="similarity">
    <text evidence="1">Belongs to the short-chain dehydrogenases/reductases (SDR) family.</text>
</comment>
<evidence type="ECO:0000313" key="2">
    <source>
        <dbReference type="EMBL" id="MFC3713611.1"/>
    </source>
</evidence>
<dbReference type="PRINTS" id="PR00080">
    <property type="entry name" value="SDRFAMILY"/>
</dbReference>
<dbReference type="InterPro" id="IPR020904">
    <property type="entry name" value="Sc_DH/Rdtase_CS"/>
</dbReference>
<dbReference type="PROSITE" id="PS00061">
    <property type="entry name" value="ADH_SHORT"/>
    <property type="match status" value="1"/>
</dbReference>
<dbReference type="GO" id="GO:0016491">
    <property type="term" value="F:oxidoreductase activity"/>
    <property type="evidence" value="ECO:0007669"/>
    <property type="project" value="UniProtKB-KW"/>
</dbReference>
<dbReference type="EC" id="1.1.1.-" evidence="2"/>
<dbReference type="Gene3D" id="3.40.50.720">
    <property type="entry name" value="NAD(P)-binding Rossmann-like Domain"/>
    <property type="match status" value="1"/>
</dbReference>
<protein>
    <submittedName>
        <fullName evidence="2">SDR family NAD(P)-dependent oxidoreductase</fullName>
        <ecNumber evidence="2">1.1.1.-</ecNumber>
    </submittedName>
</protein>
<accession>A0ABV7XBU7</accession>
<gene>
    <name evidence="2" type="ORF">ACFOMD_13605</name>
</gene>